<dbReference type="SUPFAM" id="SSF56601">
    <property type="entry name" value="beta-lactamase/transpeptidase-like"/>
    <property type="match status" value="1"/>
</dbReference>
<feature type="binding site" evidence="6">
    <location>
        <position position="61"/>
    </location>
    <ligand>
        <name>substrate</name>
    </ligand>
</feature>
<feature type="binding site" evidence="6">
    <location>
        <position position="259"/>
    </location>
    <ligand>
        <name>substrate</name>
    </ligand>
</feature>
<proteinExistence type="inferred from homology"/>
<sequence>MEELLQKLIIKNRELTQKGEVASYIPALAKANPQNLGICVTDLDGNIYKAGDYDKKFTLQSISKTISLMLALMDNGEEKVFERVGMEPTGDPFNSIVKLETIRPSKPLNPMINAGAIAVTSMIKGENADEKFERLLNLFRKITGNKELEIDSEIYLSEKKTGDRNRAMAYFMRDVGIIEGNVEEILDVYFRQCSIKVDCIDIAKIGLFLANKGVVPDTKEKITTEHIARVVKTFMVTCGMYNASGEFAIKVGIPAKSGVGGGILGVVPHKMGIGVYGPALDKKGNSIGGYGVLRDLSNELNLSIF</sequence>
<comment type="subunit">
    <text evidence="2 6">Homotetramer.</text>
</comment>
<dbReference type="OrthoDB" id="9788822at2"/>
<evidence type="ECO:0000256" key="5">
    <source>
        <dbReference type="ARBA" id="ARBA00049534"/>
    </source>
</evidence>
<evidence type="ECO:0000313" key="7">
    <source>
        <dbReference type="EMBL" id="RKD31548.1"/>
    </source>
</evidence>
<dbReference type="GO" id="GO:0006537">
    <property type="term" value="P:glutamate biosynthetic process"/>
    <property type="evidence" value="ECO:0007669"/>
    <property type="project" value="TreeGrafter"/>
</dbReference>
<organism evidence="7 8">
    <name type="scientific">Thermohalobacter berrensis</name>
    <dbReference type="NCBI Taxonomy" id="99594"/>
    <lineage>
        <taxon>Bacteria</taxon>
        <taxon>Bacillati</taxon>
        <taxon>Bacillota</taxon>
        <taxon>Tissierellia</taxon>
        <taxon>Tissierellales</taxon>
        <taxon>Thermohalobacteraceae</taxon>
        <taxon>Thermohalobacter</taxon>
    </lineage>
</organism>
<dbReference type="GO" id="GO:0004359">
    <property type="term" value="F:glutaminase activity"/>
    <property type="evidence" value="ECO:0007669"/>
    <property type="project" value="UniProtKB-UniRule"/>
</dbReference>
<evidence type="ECO:0000256" key="4">
    <source>
        <dbReference type="ARBA" id="ARBA00022801"/>
    </source>
</evidence>
<dbReference type="EMBL" id="MCIB01000017">
    <property type="protein sequence ID" value="RKD31548.1"/>
    <property type="molecule type" value="Genomic_DNA"/>
</dbReference>
<feature type="binding site" evidence="6">
    <location>
        <position position="189"/>
    </location>
    <ligand>
        <name>substrate</name>
    </ligand>
</feature>
<evidence type="ECO:0000256" key="2">
    <source>
        <dbReference type="ARBA" id="ARBA00011881"/>
    </source>
</evidence>
<protein>
    <recommendedName>
        <fullName evidence="3 6">Glutaminase</fullName>
        <ecNumber evidence="3 6">3.5.1.2</ecNumber>
    </recommendedName>
</protein>
<evidence type="ECO:0000256" key="6">
    <source>
        <dbReference type="HAMAP-Rule" id="MF_00313"/>
    </source>
</evidence>
<dbReference type="FunFam" id="3.40.710.10:FF:000005">
    <property type="entry name" value="Glutaminase"/>
    <property type="match status" value="1"/>
</dbReference>
<name>A0A419T2A1_9FIRM</name>
<feature type="binding site" evidence="6">
    <location>
        <position position="241"/>
    </location>
    <ligand>
        <name>substrate</name>
    </ligand>
</feature>
<dbReference type="GO" id="GO:0006543">
    <property type="term" value="P:L-glutamine catabolic process"/>
    <property type="evidence" value="ECO:0007669"/>
    <property type="project" value="TreeGrafter"/>
</dbReference>
<dbReference type="InterPro" id="IPR015868">
    <property type="entry name" value="Glutaminase"/>
</dbReference>
<comment type="caution">
    <text evidence="7">The sequence shown here is derived from an EMBL/GenBank/DDBJ whole genome shotgun (WGS) entry which is preliminary data.</text>
</comment>
<dbReference type="PANTHER" id="PTHR12544:SF29">
    <property type="entry name" value="GLUTAMINASE"/>
    <property type="match status" value="1"/>
</dbReference>
<evidence type="ECO:0000256" key="1">
    <source>
        <dbReference type="ARBA" id="ARBA00011076"/>
    </source>
</evidence>
<keyword evidence="4 6" id="KW-0378">Hydrolase</keyword>
<dbReference type="InterPro" id="IPR012338">
    <property type="entry name" value="Beta-lactam/transpept-like"/>
</dbReference>
<feature type="binding site" evidence="6">
    <location>
        <position position="113"/>
    </location>
    <ligand>
        <name>substrate</name>
    </ligand>
</feature>
<evidence type="ECO:0000313" key="8">
    <source>
        <dbReference type="Proteomes" id="UP000284177"/>
    </source>
</evidence>
<evidence type="ECO:0000256" key="3">
    <source>
        <dbReference type="ARBA" id="ARBA00012918"/>
    </source>
</evidence>
<dbReference type="NCBIfam" id="TIGR03814">
    <property type="entry name" value="Gln_ase"/>
    <property type="match status" value="1"/>
</dbReference>
<feature type="binding site" evidence="6">
    <location>
        <position position="158"/>
    </location>
    <ligand>
        <name>substrate</name>
    </ligand>
</feature>
<keyword evidence="8" id="KW-1185">Reference proteome</keyword>
<dbReference type="RefSeq" id="WP_120169266.1">
    <property type="nucleotide sequence ID" value="NZ_MCIB01000017.1"/>
</dbReference>
<dbReference type="Pfam" id="PF04960">
    <property type="entry name" value="Glutaminase"/>
    <property type="match status" value="1"/>
</dbReference>
<dbReference type="AlphaFoldDB" id="A0A419T2A1"/>
<dbReference type="HAMAP" id="MF_00313">
    <property type="entry name" value="Glutaminase"/>
    <property type="match status" value="1"/>
</dbReference>
<gene>
    <name evidence="6" type="primary">glsA</name>
    <name evidence="7" type="ORF">BET03_12325</name>
</gene>
<reference evidence="7 8" key="1">
    <citation type="submission" date="2016-08" db="EMBL/GenBank/DDBJ databases">
        <title>Novel Firmicutes and Novel Genomes.</title>
        <authorList>
            <person name="Poppleton D.I."/>
            <person name="Gribaldo S."/>
        </authorList>
    </citation>
    <scope>NUCLEOTIDE SEQUENCE [LARGE SCALE GENOMIC DNA]</scope>
    <source>
        <strain evidence="7 8">CTT3</strain>
    </source>
</reference>
<dbReference type="Gene3D" id="3.40.710.10">
    <property type="entry name" value="DD-peptidase/beta-lactamase superfamily"/>
    <property type="match status" value="1"/>
</dbReference>
<dbReference type="PANTHER" id="PTHR12544">
    <property type="entry name" value="GLUTAMINASE"/>
    <property type="match status" value="1"/>
</dbReference>
<comment type="similarity">
    <text evidence="1 6">Belongs to the glutaminase family.</text>
</comment>
<feature type="binding site" evidence="6">
    <location>
        <position position="165"/>
    </location>
    <ligand>
        <name>substrate</name>
    </ligand>
</feature>
<dbReference type="Proteomes" id="UP000284177">
    <property type="component" value="Unassembled WGS sequence"/>
</dbReference>
<accession>A0A419T2A1</accession>
<keyword evidence="6" id="KW-0007">Acetylation</keyword>
<dbReference type="EC" id="3.5.1.2" evidence="3 6"/>
<comment type="catalytic activity">
    <reaction evidence="5 6">
        <text>L-glutamine + H2O = L-glutamate + NH4(+)</text>
        <dbReference type="Rhea" id="RHEA:15889"/>
        <dbReference type="ChEBI" id="CHEBI:15377"/>
        <dbReference type="ChEBI" id="CHEBI:28938"/>
        <dbReference type="ChEBI" id="CHEBI:29985"/>
        <dbReference type="ChEBI" id="CHEBI:58359"/>
        <dbReference type="EC" id="3.5.1.2"/>
    </reaction>
</comment>